<sequence length="143" mass="15680">MKAESSDGDFETQCFFQPLPTVIGKHGRERGGNMLGIDKLEENAVILLGSLAVNGVDQEALGRAKMLAWNNDLERYTRDAGTYVPYRYLNYADASQDVVAGYGTENVLRMQAVSHAYDPDGVFQKRIPGGFKVPENGMNADSS</sequence>
<comment type="caution">
    <text evidence="1">The sequence shown here is derived from an EMBL/GenBank/DDBJ whole genome shotgun (WGS) entry which is preliminary data.</text>
</comment>
<evidence type="ECO:0000313" key="2">
    <source>
        <dbReference type="Proteomes" id="UP001143856"/>
    </source>
</evidence>
<name>A0ACC1PI99_9PEZI</name>
<accession>A0ACC1PI99</accession>
<dbReference type="Proteomes" id="UP001143856">
    <property type="component" value="Unassembled WGS sequence"/>
</dbReference>
<dbReference type="EMBL" id="JAPDGR010000337">
    <property type="protein sequence ID" value="KAJ2991354.1"/>
    <property type="molecule type" value="Genomic_DNA"/>
</dbReference>
<keyword evidence="2" id="KW-1185">Reference proteome</keyword>
<protein>
    <submittedName>
        <fullName evidence="1">Uncharacterized protein</fullName>
    </submittedName>
</protein>
<evidence type="ECO:0000313" key="1">
    <source>
        <dbReference type="EMBL" id="KAJ2991354.1"/>
    </source>
</evidence>
<gene>
    <name evidence="1" type="ORF">NUW58_g2545</name>
</gene>
<proteinExistence type="predicted"/>
<reference evidence="1" key="1">
    <citation type="submission" date="2022-10" db="EMBL/GenBank/DDBJ databases">
        <title>Genome Sequence of Xylaria curta.</title>
        <authorList>
            <person name="Buettner E."/>
        </authorList>
    </citation>
    <scope>NUCLEOTIDE SEQUENCE</scope>
    <source>
        <strain evidence="1">Babe10</strain>
    </source>
</reference>
<organism evidence="1 2">
    <name type="scientific">Xylaria curta</name>
    <dbReference type="NCBI Taxonomy" id="42375"/>
    <lineage>
        <taxon>Eukaryota</taxon>
        <taxon>Fungi</taxon>
        <taxon>Dikarya</taxon>
        <taxon>Ascomycota</taxon>
        <taxon>Pezizomycotina</taxon>
        <taxon>Sordariomycetes</taxon>
        <taxon>Xylariomycetidae</taxon>
        <taxon>Xylariales</taxon>
        <taxon>Xylariaceae</taxon>
        <taxon>Xylaria</taxon>
    </lineage>
</organism>